<dbReference type="SUPFAM" id="SSF47413">
    <property type="entry name" value="lambda repressor-like DNA-binding domains"/>
    <property type="match status" value="1"/>
</dbReference>
<organism evidence="2 3">
    <name type="scientific">Nocardia jiangsuensis</name>
    <dbReference type="NCBI Taxonomy" id="1691563"/>
    <lineage>
        <taxon>Bacteria</taxon>
        <taxon>Bacillati</taxon>
        <taxon>Actinomycetota</taxon>
        <taxon>Actinomycetes</taxon>
        <taxon>Mycobacteriales</taxon>
        <taxon>Nocardiaceae</taxon>
        <taxon>Nocardia</taxon>
    </lineage>
</organism>
<name>A0ABV8E378_9NOCA</name>
<comment type="caution">
    <text evidence="2">The sequence shown here is derived from an EMBL/GenBank/DDBJ whole genome shotgun (WGS) entry which is preliminary data.</text>
</comment>
<dbReference type="InterPro" id="IPR001387">
    <property type="entry name" value="Cro/C1-type_HTH"/>
</dbReference>
<dbReference type="InterPro" id="IPR010982">
    <property type="entry name" value="Lambda_DNA-bd_dom_sf"/>
</dbReference>
<evidence type="ECO:0000259" key="1">
    <source>
        <dbReference type="PROSITE" id="PS50943"/>
    </source>
</evidence>
<dbReference type="Gene3D" id="3.30.450.180">
    <property type="match status" value="1"/>
</dbReference>
<dbReference type="PANTHER" id="PTHR35010:SF2">
    <property type="entry name" value="BLL4672 PROTEIN"/>
    <property type="match status" value="1"/>
</dbReference>
<dbReference type="Proteomes" id="UP001595696">
    <property type="component" value="Unassembled WGS sequence"/>
</dbReference>
<accession>A0ABV8E378</accession>
<dbReference type="PANTHER" id="PTHR35010">
    <property type="entry name" value="BLL4672 PROTEIN-RELATED"/>
    <property type="match status" value="1"/>
</dbReference>
<dbReference type="Pfam" id="PF13560">
    <property type="entry name" value="HTH_31"/>
    <property type="match status" value="1"/>
</dbReference>
<evidence type="ECO:0000313" key="2">
    <source>
        <dbReference type="EMBL" id="MFC3966415.1"/>
    </source>
</evidence>
<protein>
    <submittedName>
        <fullName evidence="2">Helix-turn-helix transcriptional regulator</fullName>
    </submittedName>
</protein>
<dbReference type="RefSeq" id="WP_378617091.1">
    <property type="nucleotide sequence ID" value="NZ_JBHSAX010000033.1"/>
</dbReference>
<dbReference type="SMART" id="SM00530">
    <property type="entry name" value="HTH_XRE"/>
    <property type="match status" value="1"/>
</dbReference>
<reference evidence="3" key="1">
    <citation type="journal article" date="2019" name="Int. J. Syst. Evol. Microbiol.">
        <title>The Global Catalogue of Microorganisms (GCM) 10K type strain sequencing project: providing services to taxonomists for standard genome sequencing and annotation.</title>
        <authorList>
            <consortium name="The Broad Institute Genomics Platform"/>
            <consortium name="The Broad Institute Genome Sequencing Center for Infectious Disease"/>
            <person name="Wu L."/>
            <person name="Ma J."/>
        </authorList>
    </citation>
    <scope>NUCLEOTIDE SEQUENCE [LARGE SCALE GENOMIC DNA]</scope>
    <source>
        <strain evidence="3">CGMCC 4.7330</strain>
    </source>
</reference>
<evidence type="ECO:0000313" key="3">
    <source>
        <dbReference type="Proteomes" id="UP001595696"/>
    </source>
</evidence>
<feature type="domain" description="HTH cro/C1-type" evidence="1">
    <location>
        <begin position="26"/>
        <end position="77"/>
    </location>
</feature>
<gene>
    <name evidence="2" type="ORF">ACFO0B_30910</name>
</gene>
<dbReference type="InterPro" id="IPR041413">
    <property type="entry name" value="MLTR_LBD"/>
</dbReference>
<dbReference type="Gene3D" id="1.10.260.40">
    <property type="entry name" value="lambda repressor-like DNA-binding domains"/>
    <property type="match status" value="1"/>
</dbReference>
<proteinExistence type="predicted"/>
<dbReference type="EMBL" id="JBHSAX010000033">
    <property type="protein sequence ID" value="MFC3966415.1"/>
    <property type="molecule type" value="Genomic_DNA"/>
</dbReference>
<dbReference type="CDD" id="cd00093">
    <property type="entry name" value="HTH_XRE"/>
    <property type="match status" value="1"/>
</dbReference>
<dbReference type="Pfam" id="PF17765">
    <property type="entry name" value="MLTR_LBD"/>
    <property type="match status" value="1"/>
</dbReference>
<sequence>MSFGPLLHAWRDRLDPADAGLPTGRRRAPGLRREELAQLAGISVDYVLRLEQGRATSPSAQVVGALARALQLSRAERDELFRAAGLLPPRDGTVGSHVPAGVQRLVARLGDVPIGVFTAAWGLVSWNPHWSALHGDPAQLPPAERNLARLLFGPYAAALHPVRSERGTDAFAASIVADLEDAAARYPADPHLADLVRDLRAESAEFARLWTAPTPPQPHASERKTITHPEVGEITMDCDVLLVPGADLRLVTYTAAAGSPDAGKLELLRVIGGHTGTRRRG</sequence>
<dbReference type="PROSITE" id="PS50943">
    <property type="entry name" value="HTH_CROC1"/>
    <property type="match status" value="1"/>
</dbReference>
<keyword evidence="3" id="KW-1185">Reference proteome</keyword>